<feature type="region of interest" description="Disordered" evidence="1">
    <location>
        <begin position="45"/>
        <end position="77"/>
    </location>
</feature>
<keyword evidence="3" id="KW-1185">Reference proteome</keyword>
<gene>
    <name evidence="2" type="ORF">AVEN_65201_1</name>
</gene>
<proteinExistence type="predicted"/>
<feature type="compositionally biased region" description="Basic and acidic residues" evidence="1">
    <location>
        <begin position="45"/>
        <end position="56"/>
    </location>
</feature>
<name>A0A4Y2AFP0_ARAVE</name>
<evidence type="ECO:0000313" key="3">
    <source>
        <dbReference type="Proteomes" id="UP000499080"/>
    </source>
</evidence>
<organism evidence="2 3">
    <name type="scientific">Araneus ventricosus</name>
    <name type="common">Orbweaver spider</name>
    <name type="synonym">Epeira ventricosa</name>
    <dbReference type="NCBI Taxonomy" id="182803"/>
    <lineage>
        <taxon>Eukaryota</taxon>
        <taxon>Metazoa</taxon>
        <taxon>Ecdysozoa</taxon>
        <taxon>Arthropoda</taxon>
        <taxon>Chelicerata</taxon>
        <taxon>Arachnida</taxon>
        <taxon>Araneae</taxon>
        <taxon>Araneomorphae</taxon>
        <taxon>Entelegynae</taxon>
        <taxon>Araneoidea</taxon>
        <taxon>Araneidae</taxon>
        <taxon>Araneus</taxon>
    </lineage>
</organism>
<reference evidence="2 3" key="1">
    <citation type="journal article" date="2019" name="Sci. Rep.">
        <title>Orb-weaving spider Araneus ventricosus genome elucidates the spidroin gene catalogue.</title>
        <authorList>
            <person name="Kono N."/>
            <person name="Nakamura H."/>
            <person name="Ohtoshi R."/>
            <person name="Moran D.A.P."/>
            <person name="Shinohara A."/>
            <person name="Yoshida Y."/>
            <person name="Fujiwara M."/>
            <person name="Mori M."/>
            <person name="Tomita M."/>
            <person name="Arakawa K."/>
        </authorList>
    </citation>
    <scope>NUCLEOTIDE SEQUENCE [LARGE SCALE GENOMIC DNA]</scope>
</reference>
<dbReference type="OrthoDB" id="6422885at2759"/>
<evidence type="ECO:0000256" key="1">
    <source>
        <dbReference type="SAM" id="MobiDB-lite"/>
    </source>
</evidence>
<dbReference type="EMBL" id="BGPR01000016">
    <property type="protein sequence ID" value="GBL78613.1"/>
    <property type="molecule type" value="Genomic_DNA"/>
</dbReference>
<dbReference type="Proteomes" id="UP000499080">
    <property type="component" value="Unassembled WGS sequence"/>
</dbReference>
<accession>A0A4Y2AFP0</accession>
<protein>
    <submittedName>
        <fullName evidence="2">Uncharacterized protein</fullName>
    </submittedName>
</protein>
<comment type="caution">
    <text evidence="2">The sequence shown here is derived from an EMBL/GenBank/DDBJ whole genome shotgun (WGS) entry which is preliminary data.</text>
</comment>
<evidence type="ECO:0000313" key="2">
    <source>
        <dbReference type="EMBL" id="GBL78613.1"/>
    </source>
</evidence>
<feature type="compositionally biased region" description="Basic and acidic residues" evidence="1">
    <location>
        <begin position="64"/>
        <end position="77"/>
    </location>
</feature>
<dbReference type="AlphaFoldDB" id="A0A4Y2AFP0"/>
<sequence>MEVQDVPEASKKDTEFLSEWPALGEVHMNEVELGTSCWFNKKIQDVPEASEKDPKSLSEWPTLDEDHMNEEEKGREDSGIGDVLYTIRWFHSQSSSIPYQALQNNKKAMAMATASVATDVEKGRLVEPSLVSHARS</sequence>